<keyword evidence="7" id="KW-1185">Reference proteome</keyword>
<dbReference type="AlphaFoldDB" id="A8EUN1"/>
<keyword evidence="2 5" id="KW-0533">Nickel</keyword>
<dbReference type="GO" id="GO:0008270">
    <property type="term" value="F:zinc ion binding"/>
    <property type="evidence" value="ECO:0007669"/>
    <property type="project" value="UniProtKB-UniRule"/>
</dbReference>
<evidence type="ECO:0000313" key="6">
    <source>
        <dbReference type="EMBL" id="ABV67655.1"/>
    </source>
</evidence>
<dbReference type="PIRSF" id="PIRSF004761">
    <property type="entry name" value="Hydrgn_mat_HypA"/>
    <property type="match status" value="1"/>
</dbReference>
<dbReference type="GO" id="GO:0016151">
    <property type="term" value="F:nickel cation binding"/>
    <property type="evidence" value="ECO:0007669"/>
    <property type="project" value="UniProtKB-UniRule"/>
</dbReference>
<evidence type="ECO:0000256" key="5">
    <source>
        <dbReference type="HAMAP-Rule" id="MF_00213"/>
    </source>
</evidence>
<keyword evidence="4 5" id="KW-0862">Zinc</keyword>
<keyword evidence="3 5" id="KW-0479">Metal-binding</keyword>
<name>A8EUN1_ALIB4</name>
<dbReference type="Gene3D" id="3.30.2320.80">
    <property type="match status" value="1"/>
</dbReference>
<dbReference type="InterPro" id="IPR020538">
    <property type="entry name" value="Hydgase_Ni_incorp_HypA/HybF_CS"/>
</dbReference>
<dbReference type="PANTHER" id="PTHR34535:SF3">
    <property type="entry name" value="HYDROGENASE MATURATION FACTOR HYPA"/>
    <property type="match status" value="1"/>
</dbReference>
<accession>A8EUN1</accession>
<dbReference type="GO" id="GO:0051604">
    <property type="term" value="P:protein maturation"/>
    <property type="evidence" value="ECO:0007669"/>
    <property type="project" value="InterPro"/>
</dbReference>
<proteinExistence type="inferred from homology"/>
<evidence type="ECO:0000256" key="1">
    <source>
        <dbReference type="ARBA" id="ARBA00010748"/>
    </source>
</evidence>
<feature type="binding site" evidence="5">
    <location>
        <position position="99"/>
    </location>
    <ligand>
        <name>Zn(2+)</name>
        <dbReference type="ChEBI" id="CHEBI:29105"/>
    </ligand>
</feature>
<dbReference type="HOGENOM" id="CLU_126929_6_0_7"/>
<feature type="binding site" evidence="5">
    <location>
        <position position="86"/>
    </location>
    <ligand>
        <name>Zn(2+)</name>
        <dbReference type="ChEBI" id="CHEBI:29105"/>
    </ligand>
</feature>
<dbReference type="NCBIfam" id="TIGR00100">
    <property type="entry name" value="hypA"/>
    <property type="match status" value="1"/>
</dbReference>
<organism evidence="6 7">
    <name type="scientific">Aliarcobacter butzleri (strain RM4018)</name>
    <name type="common">Arcobacter butzleri</name>
    <dbReference type="NCBI Taxonomy" id="367737"/>
    <lineage>
        <taxon>Bacteria</taxon>
        <taxon>Pseudomonadati</taxon>
        <taxon>Campylobacterota</taxon>
        <taxon>Epsilonproteobacteria</taxon>
        <taxon>Campylobacterales</taxon>
        <taxon>Arcobacteraceae</taxon>
        <taxon>Aliarcobacter</taxon>
    </lineage>
</organism>
<evidence type="ECO:0000256" key="4">
    <source>
        <dbReference type="ARBA" id="ARBA00022833"/>
    </source>
</evidence>
<dbReference type="KEGG" id="abu:Abu_1400"/>
<evidence type="ECO:0000256" key="3">
    <source>
        <dbReference type="ARBA" id="ARBA00022723"/>
    </source>
</evidence>
<feature type="binding site" evidence="5">
    <location>
        <position position="83"/>
    </location>
    <ligand>
        <name>Zn(2+)</name>
        <dbReference type="ChEBI" id="CHEBI:29105"/>
    </ligand>
</feature>
<dbReference type="InterPro" id="IPR000688">
    <property type="entry name" value="HypA/HybF"/>
</dbReference>
<protein>
    <recommendedName>
        <fullName evidence="5">Hydrogenase maturation factor HypA</fullName>
    </recommendedName>
</protein>
<dbReference type="PANTHER" id="PTHR34535">
    <property type="entry name" value="HYDROGENASE MATURATION FACTOR HYPA"/>
    <property type="match status" value="1"/>
</dbReference>
<comment type="similarity">
    <text evidence="1 5">Belongs to the HypA/HybF family.</text>
</comment>
<dbReference type="PROSITE" id="PS01249">
    <property type="entry name" value="HYPA"/>
    <property type="match status" value="1"/>
</dbReference>
<dbReference type="eggNOG" id="COG0375">
    <property type="taxonomic scope" value="Bacteria"/>
</dbReference>
<feature type="binding site" evidence="5">
    <location>
        <position position="12"/>
    </location>
    <ligand>
        <name>Ni(2+)</name>
        <dbReference type="ChEBI" id="CHEBI:49786"/>
    </ligand>
</feature>
<evidence type="ECO:0000313" key="7">
    <source>
        <dbReference type="Proteomes" id="UP000001136"/>
    </source>
</evidence>
<evidence type="ECO:0000256" key="2">
    <source>
        <dbReference type="ARBA" id="ARBA00022596"/>
    </source>
</evidence>
<feature type="binding site" evidence="5">
    <location>
        <position position="102"/>
    </location>
    <ligand>
        <name>Zn(2+)</name>
        <dbReference type="ChEBI" id="CHEBI:29105"/>
    </ligand>
</feature>
<dbReference type="STRING" id="367737.Abu_1400"/>
<sequence length="123" mass="13963">MNGTFKKETIMHEYSIVQSLLESCEEHAKSNDAKKVTKVVVKIGVLSGVEPELLQTAFDTFKEQTVCHDAQFLINHQKIEILCQDCNTKSTLEKHEFSCPKCQSTNLTVTDGEDMYLMSLEME</sequence>
<dbReference type="NCBIfam" id="NF001839">
    <property type="entry name" value="PRK00564.1"/>
    <property type="match status" value="1"/>
</dbReference>
<dbReference type="Pfam" id="PF01155">
    <property type="entry name" value="HypA"/>
    <property type="match status" value="1"/>
</dbReference>
<comment type="function">
    <text evidence="5">Involved in the maturation of [NiFe] hydrogenases. Required for nickel insertion into the metal center of the hydrogenase.</text>
</comment>
<dbReference type="HAMAP" id="MF_00213">
    <property type="entry name" value="HypA_HybF"/>
    <property type="match status" value="1"/>
</dbReference>
<dbReference type="EMBL" id="CP000361">
    <property type="protein sequence ID" value="ABV67655.1"/>
    <property type="molecule type" value="Genomic_DNA"/>
</dbReference>
<gene>
    <name evidence="5 6" type="primary">hypA</name>
    <name evidence="6" type="ordered locus">Abu_1400</name>
</gene>
<dbReference type="Proteomes" id="UP000001136">
    <property type="component" value="Chromosome"/>
</dbReference>
<reference evidence="6 7" key="1">
    <citation type="journal article" date="2007" name="PLoS ONE">
        <title>The complete genome sequence and analysis of the Epsilonproteobacterium Arcobacter butzleri.</title>
        <authorList>
            <person name="Miller W.G."/>
            <person name="Parker C.T."/>
            <person name="Rubenfield M."/>
            <person name="Mendz G.L."/>
            <person name="Woesten M.M.S.M."/>
            <person name="Ussery D.W."/>
            <person name="Stolz J.F."/>
            <person name="Binnewies T.T."/>
            <person name="Hallin P.F."/>
            <person name="Wang G."/>
            <person name="Malek J.A."/>
            <person name="Rogosin A."/>
            <person name="Stanker L.H."/>
            <person name="Mandrell R.E."/>
        </authorList>
    </citation>
    <scope>NUCLEOTIDE SEQUENCE [LARGE SCALE GENOMIC DNA]</scope>
    <source>
        <strain evidence="6 7">RM4018</strain>
    </source>
</reference>